<dbReference type="AlphaFoldDB" id="A0A392TDB9"/>
<feature type="non-terminal residue" evidence="2">
    <location>
        <position position="63"/>
    </location>
</feature>
<protein>
    <submittedName>
        <fullName evidence="2">Uncharacterized protein</fullName>
    </submittedName>
</protein>
<keyword evidence="1" id="KW-1133">Transmembrane helix</keyword>
<sequence length="63" mass="6566">MREASFPSLAATLRVSSLLSASSCQLFLFFLALSCLPGSSGYFSLAIVLAVLAPVESSDLPLV</sequence>
<dbReference type="PROSITE" id="PS51257">
    <property type="entry name" value="PROKAR_LIPOPROTEIN"/>
    <property type="match status" value="1"/>
</dbReference>
<dbReference type="Proteomes" id="UP000265520">
    <property type="component" value="Unassembled WGS sequence"/>
</dbReference>
<evidence type="ECO:0000256" key="1">
    <source>
        <dbReference type="SAM" id="Phobius"/>
    </source>
</evidence>
<keyword evidence="1" id="KW-0812">Transmembrane</keyword>
<evidence type="ECO:0000313" key="3">
    <source>
        <dbReference type="Proteomes" id="UP000265520"/>
    </source>
</evidence>
<dbReference type="EMBL" id="LXQA010553630">
    <property type="protein sequence ID" value="MCI58902.1"/>
    <property type="molecule type" value="Genomic_DNA"/>
</dbReference>
<accession>A0A392TDB9</accession>
<reference evidence="2 3" key="1">
    <citation type="journal article" date="2018" name="Front. Plant Sci.">
        <title>Red Clover (Trifolium pratense) and Zigzag Clover (T. medium) - A Picture of Genomic Similarities and Differences.</title>
        <authorList>
            <person name="Dluhosova J."/>
            <person name="Istvanek J."/>
            <person name="Nedelnik J."/>
            <person name="Repkova J."/>
        </authorList>
    </citation>
    <scope>NUCLEOTIDE SEQUENCE [LARGE SCALE GENOMIC DNA]</scope>
    <source>
        <strain evidence="3">cv. 10/8</strain>
        <tissue evidence="2">Leaf</tissue>
    </source>
</reference>
<organism evidence="2 3">
    <name type="scientific">Trifolium medium</name>
    <dbReference type="NCBI Taxonomy" id="97028"/>
    <lineage>
        <taxon>Eukaryota</taxon>
        <taxon>Viridiplantae</taxon>
        <taxon>Streptophyta</taxon>
        <taxon>Embryophyta</taxon>
        <taxon>Tracheophyta</taxon>
        <taxon>Spermatophyta</taxon>
        <taxon>Magnoliopsida</taxon>
        <taxon>eudicotyledons</taxon>
        <taxon>Gunneridae</taxon>
        <taxon>Pentapetalae</taxon>
        <taxon>rosids</taxon>
        <taxon>fabids</taxon>
        <taxon>Fabales</taxon>
        <taxon>Fabaceae</taxon>
        <taxon>Papilionoideae</taxon>
        <taxon>50 kb inversion clade</taxon>
        <taxon>NPAAA clade</taxon>
        <taxon>Hologalegina</taxon>
        <taxon>IRL clade</taxon>
        <taxon>Trifolieae</taxon>
        <taxon>Trifolium</taxon>
    </lineage>
</organism>
<name>A0A392TDB9_9FABA</name>
<proteinExistence type="predicted"/>
<feature type="transmembrane region" description="Helical" evidence="1">
    <location>
        <begin position="31"/>
        <end position="53"/>
    </location>
</feature>
<comment type="caution">
    <text evidence="2">The sequence shown here is derived from an EMBL/GenBank/DDBJ whole genome shotgun (WGS) entry which is preliminary data.</text>
</comment>
<keyword evidence="3" id="KW-1185">Reference proteome</keyword>
<evidence type="ECO:0000313" key="2">
    <source>
        <dbReference type="EMBL" id="MCI58902.1"/>
    </source>
</evidence>
<keyword evidence="1" id="KW-0472">Membrane</keyword>